<organism evidence="3 4">
    <name type="scientific">Streblomastix strix</name>
    <dbReference type="NCBI Taxonomy" id="222440"/>
    <lineage>
        <taxon>Eukaryota</taxon>
        <taxon>Metamonada</taxon>
        <taxon>Preaxostyla</taxon>
        <taxon>Oxymonadida</taxon>
        <taxon>Streblomastigidae</taxon>
        <taxon>Streblomastix</taxon>
    </lineage>
</organism>
<gene>
    <name evidence="3" type="ORF">EZS28_012935</name>
</gene>
<comment type="caution">
    <text evidence="3">The sequence shown here is derived from an EMBL/GenBank/DDBJ whole genome shotgun (WGS) entry which is preliminary data.</text>
</comment>
<dbReference type="AlphaFoldDB" id="A0A5J4WAI7"/>
<dbReference type="PROSITE" id="PS00973">
    <property type="entry name" value="USP_2"/>
    <property type="match status" value="1"/>
</dbReference>
<evidence type="ECO:0000256" key="1">
    <source>
        <dbReference type="SAM" id="MobiDB-lite"/>
    </source>
</evidence>
<evidence type="ECO:0000313" key="3">
    <source>
        <dbReference type="EMBL" id="KAA6391542.1"/>
    </source>
</evidence>
<dbReference type="InterPro" id="IPR050185">
    <property type="entry name" value="Ub_carboxyl-term_hydrolase"/>
</dbReference>
<feature type="region of interest" description="Disordered" evidence="1">
    <location>
        <begin position="297"/>
        <end position="328"/>
    </location>
</feature>
<dbReference type="InterPro" id="IPR018200">
    <property type="entry name" value="USP_CS"/>
</dbReference>
<dbReference type="PANTHER" id="PTHR21646">
    <property type="entry name" value="UBIQUITIN CARBOXYL-TERMINAL HYDROLASE"/>
    <property type="match status" value="1"/>
</dbReference>
<evidence type="ECO:0000313" key="4">
    <source>
        <dbReference type="Proteomes" id="UP000324800"/>
    </source>
</evidence>
<dbReference type="InterPro" id="IPR038765">
    <property type="entry name" value="Papain-like_cys_pep_sf"/>
</dbReference>
<dbReference type="SUPFAM" id="SSF54001">
    <property type="entry name" value="Cysteine proteinases"/>
    <property type="match status" value="1"/>
</dbReference>
<feature type="domain" description="USP" evidence="2">
    <location>
        <begin position="1"/>
        <end position="418"/>
    </location>
</feature>
<accession>A0A5J4WAI7</accession>
<name>A0A5J4WAI7_9EUKA</name>
<dbReference type="GO" id="GO:0016579">
    <property type="term" value="P:protein deubiquitination"/>
    <property type="evidence" value="ECO:0007669"/>
    <property type="project" value="InterPro"/>
</dbReference>
<evidence type="ECO:0000259" key="2">
    <source>
        <dbReference type="PROSITE" id="PS50235"/>
    </source>
</evidence>
<dbReference type="OrthoDB" id="265776at2759"/>
<dbReference type="InterPro" id="IPR028889">
    <property type="entry name" value="USP"/>
</dbReference>
<dbReference type="InterPro" id="IPR001394">
    <property type="entry name" value="Peptidase_C19_UCH"/>
</dbReference>
<dbReference type="Proteomes" id="UP000324800">
    <property type="component" value="Unassembled WGS sequence"/>
</dbReference>
<feature type="compositionally biased region" description="Basic residues" evidence="1">
    <location>
        <begin position="241"/>
        <end position="260"/>
    </location>
</feature>
<sequence length="536" mass="60963">MYEGKFLDIAAMNNSKYEKHKEKESLKDIEKEQEPELMFKELERENESINLAQLIRREKIETIFICWLDFGLQKDFDALKNQKNIKDPIIDLNVFGCLDVKNNLHKSPFSSKSGSSDNQSVDIISCLDQFTTREQLNEQNLYYCSKCKKMQRAYKKMDVMKFPNILIIHLKRFAFTLFRREKLTVDVKFPIQGLDLSSFEQEGVIQLNRNKQDNKKKRSVSPLDSSHKSKSRTNSPPGYPPRKHSSQPHKHHSSHHRSQSHSKSPSNISTSLIPGIQSIKINKNSSSPVPSAPLLISKQQQLSPPKPPTPSDIRLNKEKDQNTTDNNGDPIYDLYGIVNHSGTLTGGHYTSVTYNPFSHKWYNISDSTVSEVKPSSVTQKGAESVEPQQEIQSKQSGIVPPPSSIQSPNAYLLFYARRGFNNWSPQQIIDARNAGITRWDEIKKEQKETNIKSEEANNQDEEKNDKQNEQEQKLLCEIRCLDGVKVENPYQLSSQKSKEEKVGDSLVVSVSKLLQANQAQKPADNKSSFLVAGSPS</sequence>
<protein>
    <recommendedName>
        <fullName evidence="2">USP domain-containing protein</fullName>
    </recommendedName>
</protein>
<feature type="region of interest" description="Disordered" evidence="1">
    <location>
        <begin position="446"/>
        <end position="468"/>
    </location>
</feature>
<dbReference type="EMBL" id="SNRW01002848">
    <property type="protein sequence ID" value="KAA6391542.1"/>
    <property type="molecule type" value="Genomic_DNA"/>
</dbReference>
<reference evidence="3 4" key="1">
    <citation type="submission" date="2019-03" db="EMBL/GenBank/DDBJ databases">
        <title>Single cell metagenomics reveals metabolic interactions within the superorganism composed of flagellate Streblomastix strix and complex community of Bacteroidetes bacteria on its surface.</title>
        <authorList>
            <person name="Treitli S.C."/>
            <person name="Kolisko M."/>
            <person name="Husnik F."/>
            <person name="Keeling P."/>
            <person name="Hampl V."/>
        </authorList>
    </citation>
    <scope>NUCLEOTIDE SEQUENCE [LARGE SCALE GENOMIC DNA]</scope>
    <source>
        <strain evidence="3">ST1C</strain>
    </source>
</reference>
<feature type="region of interest" description="Disordered" evidence="1">
    <location>
        <begin position="373"/>
        <end position="403"/>
    </location>
</feature>
<dbReference type="GO" id="GO:0004843">
    <property type="term" value="F:cysteine-type deubiquitinase activity"/>
    <property type="evidence" value="ECO:0007669"/>
    <property type="project" value="InterPro"/>
</dbReference>
<dbReference type="Gene3D" id="3.90.70.10">
    <property type="entry name" value="Cysteine proteinases"/>
    <property type="match status" value="1"/>
</dbReference>
<dbReference type="Pfam" id="PF00443">
    <property type="entry name" value="UCH"/>
    <property type="match status" value="1"/>
</dbReference>
<feature type="region of interest" description="Disordered" evidence="1">
    <location>
        <begin position="517"/>
        <end position="536"/>
    </location>
</feature>
<proteinExistence type="predicted"/>
<feature type="compositionally biased region" description="Polar residues" evidence="1">
    <location>
        <begin position="517"/>
        <end position="528"/>
    </location>
</feature>
<feature type="compositionally biased region" description="Polar residues" evidence="1">
    <location>
        <begin position="373"/>
        <end position="396"/>
    </location>
</feature>
<dbReference type="PROSITE" id="PS50235">
    <property type="entry name" value="USP_3"/>
    <property type="match status" value="1"/>
</dbReference>
<feature type="region of interest" description="Disordered" evidence="1">
    <location>
        <begin position="207"/>
        <end position="271"/>
    </location>
</feature>